<dbReference type="RefSeq" id="WP_202818344.1">
    <property type="nucleotide sequence ID" value="NZ_FOOI01000018.1"/>
</dbReference>
<keyword evidence="3" id="KW-1185">Reference proteome</keyword>
<reference evidence="2 3" key="1">
    <citation type="submission" date="2020-07" db="EMBL/GenBank/DDBJ databases">
        <title>Sequencing the genomes of 1000 actinobacteria strains.</title>
        <authorList>
            <person name="Klenk H.-P."/>
        </authorList>
    </citation>
    <scope>NUCLEOTIDE SEQUENCE [LARGE SCALE GENOMIC DNA]</scope>
    <source>
        <strain evidence="2 3">DSM 45117</strain>
    </source>
</reference>
<organism evidence="2 3">
    <name type="scientific">Actinopolymorpha cephalotaxi</name>
    <dbReference type="NCBI Taxonomy" id="504797"/>
    <lineage>
        <taxon>Bacteria</taxon>
        <taxon>Bacillati</taxon>
        <taxon>Actinomycetota</taxon>
        <taxon>Actinomycetes</taxon>
        <taxon>Propionibacteriales</taxon>
        <taxon>Actinopolymorphaceae</taxon>
        <taxon>Actinopolymorpha</taxon>
    </lineage>
</organism>
<evidence type="ECO:0000256" key="1">
    <source>
        <dbReference type="SAM" id="Phobius"/>
    </source>
</evidence>
<accession>A0ABX2S6R4</accession>
<dbReference type="InterPro" id="IPR017850">
    <property type="entry name" value="Alkaline_phosphatase_core_sf"/>
</dbReference>
<keyword evidence="1" id="KW-1133">Transmembrane helix</keyword>
<dbReference type="EMBL" id="JACBZA010000001">
    <property type="protein sequence ID" value="NYH85329.1"/>
    <property type="molecule type" value="Genomic_DNA"/>
</dbReference>
<keyword evidence="1" id="KW-0812">Transmembrane</keyword>
<dbReference type="Proteomes" id="UP000533017">
    <property type="component" value="Unassembled WGS sequence"/>
</dbReference>
<evidence type="ECO:0008006" key="4">
    <source>
        <dbReference type="Google" id="ProtNLM"/>
    </source>
</evidence>
<dbReference type="Gene3D" id="3.40.720.10">
    <property type="entry name" value="Alkaline Phosphatase, subunit A"/>
    <property type="match status" value="1"/>
</dbReference>
<feature type="transmembrane region" description="Helical" evidence="1">
    <location>
        <begin position="169"/>
        <end position="189"/>
    </location>
</feature>
<name>A0ABX2S6R4_9ACTN</name>
<comment type="caution">
    <text evidence="2">The sequence shown here is derived from an EMBL/GenBank/DDBJ whole genome shotgun (WGS) entry which is preliminary data.</text>
</comment>
<evidence type="ECO:0000313" key="3">
    <source>
        <dbReference type="Proteomes" id="UP000533017"/>
    </source>
</evidence>
<dbReference type="SUPFAM" id="SSF53649">
    <property type="entry name" value="Alkaline phosphatase-like"/>
    <property type="match status" value="1"/>
</dbReference>
<gene>
    <name evidence="2" type="ORF">FHR37_004180</name>
</gene>
<evidence type="ECO:0000313" key="2">
    <source>
        <dbReference type="EMBL" id="NYH85329.1"/>
    </source>
</evidence>
<feature type="transmembrane region" description="Helical" evidence="1">
    <location>
        <begin position="24"/>
        <end position="48"/>
    </location>
</feature>
<keyword evidence="1" id="KW-0472">Membrane</keyword>
<feature type="transmembrane region" description="Helical" evidence="1">
    <location>
        <begin position="54"/>
        <end position="72"/>
    </location>
</feature>
<protein>
    <recommendedName>
        <fullName evidence="4">Phosphoglycerol transferase MdoB</fullName>
    </recommendedName>
</protein>
<sequence length="572" mass="61740">MAVAARAFVRKGTGLSIFVRTRRAAGWTTSALAALLVLGCLLLPRHLWELRPTTFVRIPLEAIFGAALLLALPRKGRRVAAMLAGVGLGLLTLVKLLDMGFDAVLQRSFNPVLDWGLFADAVGFVRDTAGDAAAVGAVVAAVLLALGIPTVLALAMVRLVDLPAGHRTAATRTALVLGTAWMVCVMAGVQVAGAPVATVSAAELVHSRAHLVVATLRDEQAFAREASVDSYAAHTPPDRMLTALRGKDVIFAFVESYGRVAVEDPQISPRVDATLAEGTKRLRAAGFSSRSAFLTSSTTGADSWLAHSTFMSGLWINNQQRYRTVTASSDRLTLTGAFQRTGAWRDVGVLPGTTRAWPDGKFYHFDKLYDAKSLGYKGPAFSWSTMPDQYTLSAFERLEHGRKHRGPLMAEVVLTSSHNPWAPLPSMVGWDEVGDGSVYDAIHKVGRNPKQVWKNADQVRTEYARSIGYSLTSLLTYVEKYGDKNTVLVFLGDHQPNPTVTRHSSNRDVPIAIVAHDPAVMARISHWGWQNGLDPSPTAPVWRMDTFRSRFLTAYGSGSGPGLAAAPARPAH</sequence>
<proteinExistence type="predicted"/>
<feature type="transmembrane region" description="Helical" evidence="1">
    <location>
        <begin position="79"/>
        <end position="97"/>
    </location>
</feature>
<feature type="transmembrane region" description="Helical" evidence="1">
    <location>
        <begin position="132"/>
        <end position="157"/>
    </location>
</feature>